<proteinExistence type="inferred from homology"/>
<evidence type="ECO:0000256" key="5">
    <source>
        <dbReference type="ARBA" id="ARBA00022692"/>
    </source>
</evidence>
<protein>
    <submittedName>
        <fullName evidence="14">Alkane 1-monooxygenase</fullName>
    </submittedName>
</protein>
<comment type="similarity">
    <text evidence="2">Belongs to the fatty acid desaturase type 1 family. AlkB subfamily.</text>
</comment>
<dbReference type="InterPro" id="IPR033885">
    <property type="entry name" value="AlkB/XylM"/>
</dbReference>
<feature type="domain" description="Fatty acid desaturase" evidence="13">
    <location>
        <begin position="105"/>
        <end position="312"/>
    </location>
</feature>
<dbReference type="GO" id="GO:0004497">
    <property type="term" value="F:monooxygenase activity"/>
    <property type="evidence" value="ECO:0007669"/>
    <property type="project" value="UniProtKB-KW"/>
</dbReference>
<keyword evidence="8" id="KW-0560">Oxidoreductase</keyword>
<evidence type="ECO:0000256" key="6">
    <source>
        <dbReference type="ARBA" id="ARBA00022723"/>
    </source>
</evidence>
<dbReference type="GO" id="GO:0006629">
    <property type="term" value="P:lipid metabolic process"/>
    <property type="evidence" value="ECO:0007669"/>
    <property type="project" value="InterPro"/>
</dbReference>
<feature type="transmembrane region" description="Helical" evidence="12">
    <location>
        <begin position="320"/>
        <end position="338"/>
    </location>
</feature>
<evidence type="ECO:0000256" key="1">
    <source>
        <dbReference type="ARBA" id="ARBA00004429"/>
    </source>
</evidence>
<evidence type="ECO:0000256" key="9">
    <source>
        <dbReference type="ARBA" id="ARBA00023004"/>
    </source>
</evidence>
<gene>
    <name evidence="14" type="ORF">SAMN02745131_00959</name>
</gene>
<evidence type="ECO:0000256" key="7">
    <source>
        <dbReference type="ARBA" id="ARBA00022989"/>
    </source>
</evidence>
<keyword evidence="3" id="KW-1003">Cell membrane</keyword>
<keyword evidence="7 12" id="KW-1133">Transmembrane helix</keyword>
<dbReference type="GO" id="GO:0005886">
    <property type="term" value="C:plasma membrane"/>
    <property type="evidence" value="ECO:0007669"/>
    <property type="project" value="UniProtKB-SubCell"/>
</dbReference>
<evidence type="ECO:0000313" key="15">
    <source>
        <dbReference type="Proteomes" id="UP000184048"/>
    </source>
</evidence>
<dbReference type="Proteomes" id="UP000184048">
    <property type="component" value="Unassembled WGS sequence"/>
</dbReference>
<keyword evidence="11 12" id="KW-0472">Membrane</keyword>
<accession>A0A1M4VS96</accession>
<evidence type="ECO:0000259" key="13">
    <source>
        <dbReference type="Pfam" id="PF00487"/>
    </source>
</evidence>
<evidence type="ECO:0000313" key="14">
    <source>
        <dbReference type="EMBL" id="SHE71906.1"/>
    </source>
</evidence>
<feature type="transmembrane region" description="Helical" evidence="12">
    <location>
        <begin position="12"/>
        <end position="40"/>
    </location>
</feature>
<sequence length="362" mass="41640">MSFRSYKYASPLLIYAGALVSFFSHGWIIWLPLLYTWAFIPLLELFLNPDNTNLTQAEEDLVKKDKVYDLLLYAIVPLQYIALACFLFSVQSFQQPTIDIVGKVLVMGLLCGTFGINVGHELGHRVNPFEQTLARLLLLSSLYMHFFIEHNKGHHKRVATPADPSSARFGEMVYAFFFRTIFYSYASAWEIANRDTRKKGYSIFSLHNEMLLYQLIQLGFVGLILILFGWLSAILFIVAALNGILLLETVNYIEHYGLERKSIGDGMYERAMPEHSWNSNHVIGRVMLFELSRHSDHHYLASRKYQVLRHHQGSPQMPTGYPGMMILALFPPAWFYIMNRRIKTLQGKLSSEIMTEHAPLTS</sequence>
<dbReference type="STRING" id="1121884.SAMN02745131_00959"/>
<keyword evidence="5 12" id="KW-0812">Transmembrane</keyword>
<dbReference type="CDD" id="cd03512">
    <property type="entry name" value="Alkane-hydroxylase"/>
    <property type="match status" value="1"/>
</dbReference>
<dbReference type="PANTHER" id="PTHR38674">
    <property type="entry name" value="ALKANE 1-MONOOXYGENASE 1"/>
    <property type="match status" value="1"/>
</dbReference>
<evidence type="ECO:0000256" key="8">
    <source>
        <dbReference type="ARBA" id="ARBA00023002"/>
    </source>
</evidence>
<keyword evidence="6" id="KW-0479">Metal-binding</keyword>
<keyword evidence="15" id="KW-1185">Reference proteome</keyword>
<organism evidence="14 15">
    <name type="scientific">Flavisolibacter ginsengisoli DSM 18119</name>
    <dbReference type="NCBI Taxonomy" id="1121884"/>
    <lineage>
        <taxon>Bacteria</taxon>
        <taxon>Pseudomonadati</taxon>
        <taxon>Bacteroidota</taxon>
        <taxon>Chitinophagia</taxon>
        <taxon>Chitinophagales</taxon>
        <taxon>Chitinophagaceae</taxon>
        <taxon>Flavisolibacter</taxon>
    </lineage>
</organism>
<dbReference type="GO" id="GO:0046872">
    <property type="term" value="F:metal ion binding"/>
    <property type="evidence" value="ECO:0007669"/>
    <property type="project" value="UniProtKB-KW"/>
</dbReference>
<dbReference type="InterPro" id="IPR005804">
    <property type="entry name" value="FA_desaturase_dom"/>
</dbReference>
<dbReference type="OrthoDB" id="4759734at2"/>
<dbReference type="Pfam" id="PF00487">
    <property type="entry name" value="FA_desaturase"/>
    <property type="match status" value="1"/>
</dbReference>
<keyword evidence="9" id="KW-0408">Iron</keyword>
<feature type="transmembrane region" description="Helical" evidence="12">
    <location>
        <begin position="100"/>
        <end position="120"/>
    </location>
</feature>
<comment type="subcellular location">
    <subcellularLocation>
        <location evidence="1">Cell inner membrane</location>
        <topology evidence="1">Multi-pass membrane protein</topology>
    </subcellularLocation>
</comment>
<evidence type="ECO:0000256" key="2">
    <source>
        <dbReference type="ARBA" id="ARBA00010823"/>
    </source>
</evidence>
<feature type="transmembrane region" description="Helical" evidence="12">
    <location>
        <begin position="215"/>
        <end position="241"/>
    </location>
</feature>
<reference evidence="14 15" key="1">
    <citation type="submission" date="2016-11" db="EMBL/GenBank/DDBJ databases">
        <authorList>
            <person name="Jaros S."/>
            <person name="Januszkiewicz K."/>
            <person name="Wedrychowicz H."/>
        </authorList>
    </citation>
    <scope>NUCLEOTIDE SEQUENCE [LARGE SCALE GENOMIC DNA]</scope>
    <source>
        <strain evidence="14 15">DSM 18119</strain>
    </source>
</reference>
<feature type="transmembrane region" description="Helical" evidence="12">
    <location>
        <begin position="70"/>
        <end position="88"/>
    </location>
</feature>
<evidence type="ECO:0000256" key="11">
    <source>
        <dbReference type="ARBA" id="ARBA00023136"/>
    </source>
</evidence>
<name>A0A1M4VS96_9BACT</name>
<evidence type="ECO:0000256" key="3">
    <source>
        <dbReference type="ARBA" id="ARBA00022475"/>
    </source>
</evidence>
<dbReference type="RefSeq" id="WP_072834093.1">
    <property type="nucleotide sequence ID" value="NZ_FQUU01000003.1"/>
</dbReference>
<keyword evidence="10 14" id="KW-0503">Monooxygenase</keyword>
<dbReference type="AlphaFoldDB" id="A0A1M4VS96"/>
<evidence type="ECO:0000256" key="4">
    <source>
        <dbReference type="ARBA" id="ARBA00022519"/>
    </source>
</evidence>
<dbReference type="PANTHER" id="PTHR38674:SF1">
    <property type="entry name" value="ALKANE 1-MONOOXYGENASE 1"/>
    <property type="match status" value="1"/>
</dbReference>
<keyword evidence="4" id="KW-0997">Cell inner membrane</keyword>
<evidence type="ECO:0000256" key="10">
    <source>
        <dbReference type="ARBA" id="ARBA00023033"/>
    </source>
</evidence>
<evidence type="ECO:0000256" key="12">
    <source>
        <dbReference type="SAM" id="Phobius"/>
    </source>
</evidence>
<dbReference type="EMBL" id="FQUU01000003">
    <property type="protein sequence ID" value="SHE71906.1"/>
    <property type="molecule type" value="Genomic_DNA"/>
</dbReference>